<accession>A0A0N4Y2Q1</accession>
<proteinExistence type="predicted"/>
<reference evidence="2 3" key="2">
    <citation type="submission" date="2018-11" db="EMBL/GenBank/DDBJ databases">
        <authorList>
            <consortium name="Pathogen Informatics"/>
        </authorList>
    </citation>
    <scope>NUCLEOTIDE SEQUENCE [LARGE SCALE GENOMIC DNA]</scope>
</reference>
<organism evidence="4">
    <name type="scientific">Nippostrongylus brasiliensis</name>
    <name type="common">Rat hookworm</name>
    <dbReference type="NCBI Taxonomy" id="27835"/>
    <lineage>
        <taxon>Eukaryota</taxon>
        <taxon>Metazoa</taxon>
        <taxon>Ecdysozoa</taxon>
        <taxon>Nematoda</taxon>
        <taxon>Chromadorea</taxon>
        <taxon>Rhabditida</taxon>
        <taxon>Rhabditina</taxon>
        <taxon>Rhabditomorpha</taxon>
        <taxon>Strongyloidea</taxon>
        <taxon>Heligmosomidae</taxon>
        <taxon>Nippostrongylus</taxon>
    </lineage>
</organism>
<dbReference type="EMBL" id="UYSL01020240">
    <property type="protein sequence ID" value="VDL73605.1"/>
    <property type="molecule type" value="Genomic_DNA"/>
</dbReference>
<sequence length="105" mass="11610">MFVEFHRCICEKFVRSHHSTQRIPTRSSRQVIQVSSGSDDEEEEEEAQEARRPLEELKVEQLRRGGYPGSATTIEAGQSAKCGREGRKVAVAVAGRGLGRRAPSG</sequence>
<evidence type="ECO:0000313" key="3">
    <source>
        <dbReference type="Proteomes" id="UP000271162"/>
    </source>
</evidence>
<protein>
    <submittedName>
        <fullName evidence="2 4">Uncharacterized protein</fullName>
    </submittedName>
</protein>
<name>A0A0N4Y2Q1_NIPBR</name>
<evidence type="ECO:0000313" key="4">
    <source>
        <dbReference type="WBParaSite" id="NBR_0001001501-mRNA-1"/>
    </source>
</evidence>
<feature type="region of interest" description="Disordered" evidence="1">
    <location>
        <begin position="19"/>
        <end position="72"/>
    </location>
</feature>
<feature type="compositionally biased region" description="Acidic residues" evidence="1">
    <location>
        <begin position="38"/>
        <end position="47"/>
    </location>
</feature>
<feature type="compositionally biased region" description="Polar residues" evidence="1">
    <location>
        <begin position="21"/>
        <end position="37"/>
    </location>
</feature>
<dbReference type="WBParaSite" id="NBR_0001001501-mRNA-1">
    <property type="protein sequence ID" value="NBR_0001001501-mRNA-1"/>
    <property type="gene ID" value="NBR_0001001501"/>
</dbReference>
<keyword evidence="3" id="KW-1185">Reference proteome</keyword>
<feature type="compositionally biased region" description="Basic and acidic residues" evidence="1">
    <location>
        <begin position="48"/>
        <end position="63"/>
    </location>
</feature>
<evidence type="ECO:0000313" key="2">
    <source>
        <dbReference type="EMBL" id="VDL73605.1"/>
    </source>
</evidence>
<dbReference type="Proteomes" id="UP000271162">
    <property type="component" value="Unassembled WGS sequence"/>
</dbReference>
<reference evidence="4" key="1">
    <citation type="submission" date="2017-02" db="UniProtKB">
        <authorList>
            <consortium name="WormBaseParasite"/>
        </authorList>
    </citation>
    <scope>IDENTIFICATION</scope>
</reference>
<evidence type="ECO:0000256" key="1">
    <source>
        <dbReference type="SAM" id="MobiDB-lite"/>
    </source>
</evidence>
<gene>
    <name evidence="2" type="ORF">NBR_LOCUS10016</name>
</gene>
<dbReference type="AlphaFoldDB" id="A0A0N4Y2Q1"/>